<evidence type="ECO:0000313" key="1">
    <source>
        <dbReference type="EMBL" id="SVB56845.1"/>
    </source>
</evidence>
<dbReference type="AlphaFoldDB" id="A0A382F2E0"/>
<sequence length="110" mass="11390">MDIGAVERQISSVLLPGHPDLVTEVDCGSPDPQDLGPLSCTALVADTPVPVHVNRPGIDGRVRVRSPIEVVAGVDLAARVAERLRGDTGVDARVACSPSVRVAFPGEAFG</sequence>
<protein>
    <submittedName>
        <fullName evidence="1">Uncharacterized protein</fullName>
    </submittedName>
</protein>
<organism evidence="1">
    <name type="scientific">marine metagenome</name>
    <dbReference type="NCBI Taxonomy" id="408172"/>
    <lineage>
        <taxon>unclassified sequences</taxon>
        <taxon>metagenomes</taxon>
        <taxon>ecological metagenomes</taxon>
    </lineage>
</organism>
<reference evidence="1" key="1">
    <citation type="submission" date="2018-05" db="EMBL/GenBank/DDBJ databases">
        <authorList>
            <person name="Lanie J.A."/>
            <person name="Ng W.-L."/>
            <person name="Kazmierczak K.M."/>
            <person name="Andrzejewski T.M."/>
            <person name="Davidsen T.M."/>
            <person name="Wayne K.J."/>
            <person name="Tettelin H."/>
            <person name="Glass J.I."/>
            <person name="Rusch D."/>
            <person name="Podicherti R."/>
            <person name="Tsui H.-C.T."/>
            <person name="Winkler M.E."/>
        </authorList>
    </citation>
    <scope>NUCLEOTIDE SEQUENCE</scope>
</reference>
<feature type="non-terminal residue" evidence="1">
    <location>
        <position position="110"/>
    </location>
</feature>
<name>A0A382F2E0_9ZZZZ</name>
<dbReference type="EMBL" id="UINC01047500">
    <property type="protein sequence ID" value="SVB56845.1"/>
    <property type="molecule type" value="Genomic_DNA"/>
</dbReference>
<accession>A0A382F2E0</accession>
<gene>
    <name evidence="1" type="ORF">METZ01_LOCUS209699</name>
</gene>
<proteinExistence type="predicted"/>